<organism evidence="3">
    <name type="scientific">Solumvirus sp</name>
    <dbReference type="NCBI Taxonomy" id="2487773"/>
    <lineage>
        <taxon>Viruses</taxon>
        <taxon>Pithoviruses</taxon>
    </lineage>
</organism>
<dbReference type="Gene3D" id="3.40.50.300">
    <property type="entry name" value="P-loop containing nucleotide triphosphate hydrolases"/>
    <property type="match status" value="2"/>
</dbReference>
<reference evidence="3" key="1">
    <citation type="submission" date="2018-10" db="EMBL/GenBank/DDBJ databases">
        <title>Hidden diversity of soil giant viruses.</title>
        <authorList>
            <person name="Schulz F."/>
            <person name="Alteio L."/>
            <person name="Goudeau D."/>
            <person name="Ryan E.M."/>
            <person name="Malmstrom R.R."/>
            <person name="Blanchard J."/>
            <person name="Woyke T."/>
        </authorList>
    </citation>
    <scope>NUCLEOTIDE SEQUENCE</scope>
    <source>
        <strain evidence="3">SMV1</strain>
    </source>
</reference>
<name>A0A3G5AJ02_9VIRU</name>
<dbReference type="Pfam" id="PF13476">
    <property type="entry name" value="AAA_23"/>
    <property type="match status" value="1"/>
</dbReference>
<dbReference type="GO" id="GO:0016887">
    <property type="term" value="F:ATP hydrolysis activity"/>
    <property type="evidence" value="ECO:0007669"/>
    <property type="project" value="InterPro"/>
</dbReference>
<dbReference type="InterPro" id="IPR027417">
    <property type="entry name" value="P-loop_NTPase"/>
</dbReference>
<evidence type="ECO:0000256" key="1">
    <source>
        <dbReference type="SAM" id="Coils"/>
    </source>
</evidence>
<dbReference type="InterPro" id="IPR038729">
    <property type="entry name" value="Rad50/SbcC_AAA"/>
</dbReference>
<proteinExistence type="predicted"/>
<dbReference type="EMBL" id="MK072500">
    <property type="protein sequence ID" value="AYV86291.1"/>
    <property type="molecule type" value="Genomic_DNA"/>
</dbReference>
<dbReference type="SUPFAM" id="SSF52540">
    <property type="entry name" value="P-loop containing nucleoside triphosphate hydrolases"/>
    <property type="match status" value="1"/>
</dbReference>
<sequence>MKVTLVGFRCHQNSQFNIVDSDLTLIKGKSGIGKSTIFEALSWLLYDKVRKVDHHENKNGKLSVTLEFGSLIVIRQKRPKSVKVIQKAKDGTQVVYDSEAAESIIRSYFGSEQLWPIVGYIKQGHLNGLLSQSNVEKMDVLNKITFRDEDFDIDSQLSKIDDEFTKSTSSYIQENTLFQRDSLEYKKMFLDGDSKLLDTLIISDLSNNLSISMSLLETYNKEETNLELLFNKNIALKANLVNMRGRYDSLNKLLSGLLSGTSKDSSFVPQLKIAGELNIQLSNNTLLLTTKKSEYDKLLNQRSELVTVANDKINMINLYNQYNSILIELAKLGGLDTVENDVKNNMIVTEDMIRTVMSNEMLLSKELEICKFYGLGYDRQVIISQINKDKNLLDRQPILNDIKNKKERIQYLESLISTMSSELKPVSETVEQITLKIKDLTDKISLIEISKKTLQCPHCKGSVKYVEGKLHSHDGVPPVPGNQEYLMLCEENQRLNRLRDTRELYDKSLLMIENYKKELLLIIVPPNKENDVLLSQGEVNKIYQRINLLQTIKIITIPTSSSELSMINKRRLLINQLKSVETLIPESLRKKDLSTDVLGMNLLNQARESIGKIDIEMSEVQNDIKKIESEILNIKDKINQYNTSERELLRLKEEILKIEKEIVPDIDIKIVDTKNKKKDLINKIDTYNRIRKIINERERLDIVSKKITQIEVRKVNLLKMKELLIQCECYKLSRTVESLNESLADIAKYLFETPITIKVNLFKTVKTTQRVKPSVNVTISYKGIEHDDVSSLSGGERNLVSLCITLAMNKISACPLLLLDESIDTMGATVMENALKSIKFGTIGKTCLLISHSAIEGTFRDVIDLDRS</sequence>
<accession>A0A3G5AJ02</accession>
<feature type="coiled-coil region" evidence="1">
    <location>
        <begin position="610"/>
        <end position="661"/>
    </location>
</feature>
<dbReference type="PANTHER" id="PTHR32114:SF2">
    <property type="entry name" value="ABC TRANSPORTER ABCH.3"/>
    <property type="match status" value="1"/>
</dbReference>
<feature type="domain" description="Rad50/SbcC-type AAA" evidence="2">
    <location>
        <begin position="2"/>
        <end position="237"/>
    </location>
</feature>
<gene>
    <name evidence="3" type="ORF">Solumvirus3_27</name>
</gene>
<protein>
    <submittedName>
        <fullName evidence="3">DNA double-stranded break repair ATPase</fullName>
    </submittedName>
</protein>
<dbReference type="PANTHER" id="PTHR32114">
    <property type="entry name" value="ABC TRANSPORTER ABCH.3"/>
    <property type="match status" value="1"/>
</dbReference>
<evidence type="ECO:0000313" key="3">
    <source>
        <dbReference type="EMBL" id="AYV86291.1"/>
    </source>
</evidence>
<evidence type="ECO:0000259" key="2">
    <source>
        <dbReference type="Pfam" id="PF13476"/>
    </source>
</evidence>
<dbReference type="GO" id="GO:0006302">
    <property type="term" value="P:double-strand break repair"/>
    <property type="evidence" value="ECO:0007669"/>
    <property type="project" value="InterPro"/>
</dbReference>
<keyword evidence="1" id="KW-0175">Coiled coil</keyword>